<evidence type="ECO:0000313" key="2">
    <source>
        <dbReference type="Proteomes" id="UP000185596"/>
    </source>
</evidence>
<dbReference type="OrthoDB" id="3681471at2"/>
<dbReference type="AlphaFoldDB" id="A0A1Q8CSX6"/>
<evidence type="ECO:0000313" key="1">
    <source>
        <dbReference type="EMBL" id="OLF17453.1"/>
    </source>
</evidence>
<reference evidence="1 2" key="1">
    <citation type="submission" date="2016-12" db="EMBL/GenBank/DDBJ databases">
        <title>The draft genome sequence of Actinophytocola sp. 11-183.</title>
        <authorList>
            <person name="Wang W."/>
            <person name="Yuan L."/>
        </authorList>
    </citation>
    <scope>NUCLEOTIDE SEQUENCE [LARGE SCALE GENOMIC DNA]</scope>
    <source>
        <strain evidence="1 2">11-183</strain>
    </source>
</reference>
<dbReference type="RefSeq" id="WP_075125504.1">
    <property type="nucleotide sequence ID" value="NZ_MSIE01000016.1"/>
</dbReference>
<dbReference type="STRING" id="1912961.BU204_10920"/>
<organism evidence="1 2">
    <name type="scientific">Actinophytocola xanthii</name>
    <dbReference type="NCBI Taxonomy" id="1912961"/>
    <lineage>
        <taxon>Bacteria</taxon>
        <taxon>Bacillati</taxon>
        <taxon>Actinomycetota</taxon>
        <taxon>Actinomycetes</taxon>
        <taxon>Pseudonocardiales</taxon>
        <taxon>Pseudonocardiaceae</taxon>
    </lineage>
</organism>
<gene>
    <name evidence="1" type="ORF">BU204_10920</name>
</gene>
<protein>
    <recommendedName>
        <fullName evidence="3">Immunity protein Imm1</fullName>
    </recommendedName>
</protein>
<comment type="caution">
    <text evidence="1">The sequence shown here is derived from an EMBL/GenBank/DDBJ whole genome shotgun (WGS) entry which is preliminary data.</text>
</comment>
<proteinExistence type="predicted"/>
<name>A0A1Q8CSX6_9PSEU</name>
<evidence type="ECO:0008006" key="3">
    <source>
        <dbReference type="Google" id="ProtNLM"/>
    </source>
</evidence>
<keyword evidence="2" id="KW-1185">Reference proteome</keyword>
<accession>A0A1Q8CSX6</accession>
<dbReference type="EMBL" id="MSIE01000016">
    <property type="protein sequence ID" value="OLF17453.1"/>
    <property type="molecule type" value="Genomic_DNA"/>
</dbReference>
<dbReference type="Proteomes" id="UP000185596">
    <property type="component" value="Unassembled WGS sequence"/>
</dbReference>
<sequence length="169" mass="18460">MTGPQEGLHRTELAAPGGRRLEATGVFHLRGAMYTVAFDTREALATFLDHYLANADDGKAARLHLTPGGTGLPAANLRFQLNLAHQVAAAVLIAMDADGRSHSWMTRGDHARPGIVLAHDTWHPEETAFPPTSYITVAQLRTVLEQWSFGETLPPPAVDWISVRDVGWF</sequence>